<evidence type="ECO:0000313" key="3">
    <source>
        <dbReference type="Proteomes" id="UP001153365"/>
    </source>
</evidence>
<keyword evidence="3" id="KW-1185">Reference proteome</keyword>
<dbReference type="Proteomes" id="UP001153365">
    <property type="component" value="Unassembled WGS sequence"/>
</dbReference>
<dbReference type="EMBL" id="CALTRL010006452">
    <property type="protein sequence ID" value="CAH7690939.1"/>
    <property type="molecule type" value="Genomic_DNA"/>
</dbReference>
<feature type="chain" id="PRO_5043706830" evidence="1">
    <location>
        <begin position="21"/>
        <end position="619"/>
    </location>
</feature>
<protein>
    <submittedName>
        <fullName evidence="2">Expressed protein</fullName>
    </submittedName>
</protein>
<reference evidence="2" key="1">
    <citation type="submission" date="2022-06" db="EMBL/GenBank/DDBJ databases">
        <authorList>
            <consortium name="SYNGENTA / RWTH Aachen University"/>
        </authorList>
    </citation>
    <scope>NUCLEOTIDE SEQUENCE</scope>
</reference>
<accession>A0AAV0BVW0</accession>
<name>A0AAV0BVW0_PHAPC</name>
<evidence type="ECO:0000313" key="2">
    <source>
        <dbReference type="EMBL" id="CAH7690939.1"/>
    </source>
</evidence>
<keyword evidence="1" id="KW-0732">Signal</keyword>
<organism evidence="2 3">
    <name type="scientific">Phakopsora pachyrhizi</name>
    <name type="common">Asian soybean rust disease fungus</name>
    <dbReference type="NCBI Taxonomy" id="170000"/>
    <lineage>
        <taxon>Eukaryota</taxon>
        <taxon>Fungi</taxon>
        <taxon>Dikarya</taxon>
        <taxon>Basidiomycota</taxon>
        <taxon>Pucciniomycotina</taxon>
        <taxon>Pucciniomycetes</taxon>
        <taxon>Pucciniales</taxon>
        <taxon>Phakopsoraceae</taxon>
        <taxon>Phakopsora</taxon>
    </lineage>
</organism>
<gene>
    <name evidence="2" type="ORF">PPACK8108_LOCUS26431</name>
</gene>
<evidence type="ECO:0000256" key="1">
    <source>
        <dbReference type="SAM" id="SignalP"/>
    </source>
</evidence>
<dbReference type="AlphaFoldDB" id="A0AAV0BVW0"/>
<feature type="signal peptide" evidence="1">
    <location>
        <begin position="1"/>
        <end position="20"/>
    </location>
</feature>
<sequence length="619" mass="70107">MITTMKTFLILICLELICWSDGMQDALHLFPIDSDGQRQPRTVALTRNEDLLPLHKDNLNGQVGNPLLPAVEPGARQQQGTGSETNSYLSSNGINFPYGQYNSFWPSAEGVAHHQNQLKSPEPDGFTALTLSQIDKHRNKNYNLHPSYLQAGSNQLVGQTTDNLMSHQPKSYPLGHPFWKGTPAFQIAQPAISKSPYDSTHISLAPNFGCLTEGLVQQVPTTYGPLNVYPIEKNRKEINANSMQADPLDELNSKFTQIGNTKHLDGKTLRLSRPSHRLSPSSDSEATVNKIETSRFMKIKDNDTNLAITSKKRKRTRGAKIEVFQDTVENRELIIASMKKNFWVHFGDNKSMSAKPIWFRPSRKKFNTELEKATDISILNFGANFDKQAEEQVKEIAKEMSDFTMSDKKITAPQISKMKIRLYHSIQSIRWNTPHRIADNIPQIMNKISYSFEKKVVPAHVRKNITNLSNIATIFMKVISSFFSHHGELDLFGDEKDILHYLEIFWETCITEKQDMRVFCQSIGAVSNSAIKKCLSIGLTNNVGLDSIFERLQKEVFNSSLKSIVCLQLAWSLVSIRFGVLYPRKTLRLQKSNPKSSLIVFVENALMYFIMRSEKTCGN</sequence>
<comment type="caution">
    <text evidence="2">The sequence shown here is derived from an EMBL/GenBank/DDBJ whole genome shotgun (WGS) entry which is preliminary data.</text>
</comment>
<proteinExistence type="predicted"/>